<keyword evidence="2" id="KW-1133">Transmembrane helix</keyword>
<feature type="signal peptide" evidence="3">
    <location>
        <begin position="1"/>
        <end position="32"/>
    </location>
</feature>
<dbReference type="Proteomes" id="UP000815677">
    <property type="component" value="Unassembled WGS sequence"/>
</dbReference>
<feature type="transmembrane region" description="Helical" evidence="2">
    <location>
        <begin position="67"/>
        <end position="90"/>
    </location>
</feature>
<feature type="chain" id="PRO_5045556320" evidence="3">
    <location>
        <begin position="33"/>
        <end position="146"/>
    </location>
</feature>
<dbReference type="EMBL" id="DF849135">
    <property type="protein sequence ID" value="GAT55788.1"/>
    <property type="molecule type" value="Genomic_DNA"/>
</dbReference>
<evidence type="ECO:0000256" key="2">
    <source>
        <dbReference type="SAM" id="Phobius"/>
    </source>
</evidence>
<evidence type="ECO:0000256" key="3">
    <source>
        <dbReference type="SAM" id="SignalP"/>
    </source>
</evidence>
<keyword evidence="5" id="KW-1185">Reference proteome</keyword>
<sequence>MQAMSTLASLSGAGFAFRLSTLVWIFTAQAACTPIDAPGTSIVQEMPLDTRILSRRAFGTGNTAMDALIGIVLALLLLSMIAALVLCTAGQATRSPRRSKSAGADLESGMKPLHMKAKSDSDSGSVFKAKRFSEISLEAPKKAMTR</sequence>
<name>A0ABQ0LXF0_MYCCL</name>
<reference evidence="4" key="1">
    <citation type="submission" date="2014-09" db="EMBL/GenBank/DDBJ databases">
        <title>Genome sequence of the luminous mushroom Mycena chlorophos for searching fungal bioluminescence genes.</title>
        <authorList>
            <person name="Tanaka Y."/>
            <person name="Kasuga D."/>
            <person name="Oba Y."/>
            <person name="Hase S."/>
            <person name="Sato K."/>
            <person name="Oba Y."/>
            <person name="Sakakibara Y."/>
        </authorList>
    </citation>
    <scope>NUCLEOTIDE SEQUENCE</scope>
</reference>
<protein>
    <submittedName>
        <fullName evidence="4">Uncharacterized protein</fullName>
    </submittedName>
</protein>
<evidence type="ECO:0000313" key="5">
    <source>
        <dbReference type="Proteomes" id="UP000815677"/>
    </source>
</evidence>
<organism evidence="4 5">
    <name type="scientific">Mycena chlorophos</name>
    <name type="common">Agaric fungus</name>
    <name type="synonym">Agaricus chlorophos</name>
    <dbReference type="NCBI Taxonomy" id="658473"/>
    <lineage>
        <taxon>Eukaryota</taxon>
        <taxon>Fungi</taxon>
        <taxon>Dikarya</taxon>
        <taxon>Basidiomycota</taxon>
        <taxon>Agaricomycotina</taxon>
        <taxon>Agaricomycetes</taxon>
        <taxon>Agaricomycetidae</taxon>
        <taxon>Agaricales</taxon>
        <taxon>Marasmiineae</taxon>
        <taxon>Mycenaceae</taxon>
        <taxon>Mycena</taxon>
    </lineage>
</organism>
<evidence type="ECO:0000313" key="4">
    <source>
        <dbReference type="EMBL" id="GAT55788.1"/>
    </source>
</evidence>
<proteinExistence type="predicted"/>
<evidence type="ECO:0000256" key="1">
    <source>
        <dbReference type="SAM" id="MobiDB-lite"/>
    </source>
</evidence>
<accession>A0ABQ0LXF0</accession>
<keyword evidence="3" id="KW-0732">Signal</keyword>
<keyword evidence="2" id="KW-0472">Membrane</keyword>
<feature type="region of interest" description="Disordered" evidence="1">
    <location>
        <begin position="90"/>
        <end position="125"/>
    </location>
</feature>
<gene>
    <name evidence="4" type="ORF">MCHLO_12517</name>
</gene>
<keyword evidence="2" id="KW-0812">Transmembrane</keyword>